<protein>
    <recommendedName>
        <fullName evidence="1">SLH domain-containing protein</fullName>
    </recommendedName>
</protein>
<evidence type="ECO:0000313" key="3">
    <source>
        <dbReference type="Proteomes" id="UP001248709"/>
    </source>
</evidence>
<reference evidence="2 3" key="1">
    <citation type="submission" date="2023-07" db="EMBL/GenBank/DDBJ databases">
        <title>Genomic Encyclopedia of Type Strains, Phase IV (KMG-IV): sequencing the most valuable type-strain genomes for metagenomic binning, comparative biology and taxonomic classification.</title>
        <authorList>
            <person name="Goeker M."/>
        </authorList>
    </citation>
    <scope>NUCLEOTIDE SEQUENCE [LARGE SCALE GENOMIC DNA]</scope>
    <source>
        <strain evidence="2 3">T98</strain>
    </source>
</reference>
<accession>A0ABU3HB95</accession>
<gene>
    <name evidence="2" type="ORF">J2Z22_003674</name>
</gene>
<evidence type="ECO:0000259" key="1">
    <source>
        <dbReference type="PROSITE" id="PS51272"/>
    </source>
</evidence>
<name>A0ABU3HB95_9BACL</name>
<evidence type="ECO:0000313" key="2">
    <source>
        <dbReference type="EMBL" id="MDT3428084.1"/>
    </source>
</evidence>
<feature type="domain" description="SLH" evidence="1">
    <location>
        <begin position="1137"/>
        <end position="1193"/>
    </location>
</feature>
<proteinExistence type="predicted"/>
<dbReference type="RefSeq" id="WP_312001260.1">
    <property type="nucleotide sequence ID" value="NZ_JAUSUY010000017.1"/>
</dbReference>
<dbReference type="Pfam" id="PF00395">
    <property type="entry name" value="SLH"/>
    <property type="match status" value="3"/>
</dbReference>
<dbReference type="PANTHER" id="PTHR43308">
    <property type="entry name" value="OUTER MEMBRANE PROTEIN ALPHA-RELATED"/>
    <property type="match status" value="1"/>
</dbReference>
<dbReference type="EMBL" id="JAUSUY010000017">
    <property type="protein sequence ID" value="MDT3428084.1"/>
    <property type="molecule type" value="Genomic_DNA"/>
</dbReference>
<keyword evidence="3" id="KW-1185">Reference proteome</keyword>
<dbReference type="Proteomes" id="UP001248709">
    <property type="component" value="Unassembled WGS sequence"/>
</dbReference>
<dbReference type="PROSITE" id="PS51272">
    <property type="entry name" value="SLH"/>
    <property type="match status" value="3"/>
</dbReference>
<dbReference type="InterPro" id="IPR001119">
    <property type="entry name" value="SLH_dom"/>
</dbReference>
<comment type="caution">
    <text evidence="2">The sequence shown here is derived from an EMBL/GenBank/DDBJ whole genome shotgun (WGS) entry which is preliminary data.</text>
</comment>
<dbReference type="PANTHER" id="PTHR43308:SF5">
    <property type="entry name" value="S-LAYER PROTEIN _ PEPTIDOGLYCAN ENDO-BETA-N-ACETYLGLUCOSAMINIDASE"/>
    <property type="match status" value="1"/>
</dbReference>
<sequence>MGRINWPGIRKAERVFIICVLLLTTIAGAAGSKAAAAAASLKPSFESAWGIGEAGFLENSIRSLVVDPKEGYNEYYAIADLDNGSSLGLTFAADKGTSNPAYIVKLSDQGGALHQVWIKGIYAAENSSDIPLGGASKDYRIRLNSLAILKDGSLVAVGTGVPYDPIGSLMEGMNYQITLQDFSGNKAAYKHSISKNSVTNYTGIASDGLMVKLNPDGELQGASAIGTKIATSIGGDIALSQVQPTSDGGYVAIGYSRGVSGYFGPIGNRMEPFVIKYNAAGTNEWITHFYEKRSNIANLTTELLSVTELPGGGYAVAGWSSAKSFSRIYKNGAIYKDAASVDISFPLNNDSSQHKGLIGVLSADGTLQGITTYAPEGAEIADLNDIAASEDGSSLLAVGRAVTGGVPAAFSVKFKTGDLSVEAEKGYSQTSDPLLKDSTADNPENLTTIIPLGDGNYWLGGIANGLAEASAGKTPAGGSAKGGQDIVVIHSDENLNTGWVYLAGGTRNEASFKGAGYEGTLSMPVIAAAGNGLVVYGATQSADGEAAVLGGRSPVSGADGGYNAFVARYGLINPDQVAADAAAQIIGALPETEELTLADKAAVTVAREVYGSLTAPQQALVSAGTLDKLTAAEAKITALEEAKAKVDRESAWQVTYKINNLPSPVALADKAAVTAAREGYDSLTEEQQGLVSAAAVDKLAAAEVAIAVLEAGAEQEAQDQAAAKAVADKIDALPDPVTLADKAAVAAARQQYGSLTEAQQALVSSGTLEKLTAAEAAIAALETAAQQAAADQKAAKAVSDKINALPGQPTLADKTAVTAARQAYSSLTKAQQALVSSETLEKLTAAEAVIKALETPAGSINPTPSSGAAAPSPAQAVVSSSGSAAVPPAAGGRVGLGEAAVVEIPANALSGSGNVSVKVQQVTAPPAAPAELIPAGTVYEFSAGEATSYTFAKPVTITLAFDPAQIPAGYTAAVYYYDEAAGSWTRIGGTVSGSAVKTEVTHFTKFAVFAEKTAAAPQPAAISFKDVEGHWAAAYIGELAARGIAGGYPDGSFRPNQTITRAEYATMLVKALDLEATGASKFKDMDHHWAEGTVLAAADHGIVSGYAGGQFRPDQFITRQEMVAMAARAFGISGGDAPVFADSGSIAAWAKTSVGAAVQAGIVSGQPGNRFEPLKTATRAEAAAVLIKALTLK</sequence>
<organism evidence="2 3">
    <name type="scientific">Paenibacillus forsythiae</name>
    <dbReference type="NCBI Taxonomy" id="365616"/>
    <lineage>
        <taxon>Bacteria</taxon>
        <taxon>Bacillati</taxon>
        <taxon>Bacillota</taxon>
        <taxon>Bacilli</taxon>
        <taxon>Bacillales</taxon>
        <taxon>Paenibacillaceae</taxon>
        <taxon>Paenibacillus</taxon>
    </lineage>
</organism>
<feature type="domain" description="SLH" evidence="1">
    <location>
        <begin position="1083"/>
        <end position="1136"/>
    </location>
</feature>
<dbReference type="InterPro" id="IPR051465">
    <property type="entry name" value="Cell_Envelope_Struct_Comp"/>
</dbReference>
<feature type="domain" description="SLH" evidence="1">
    <location>
        <begin position="1019"/>
        <end position="1082"/>
    </location>
</feature>